<proteinExistence type="predicted"/>
<evidence type="ECO:0000313" key="1">
    <source>
        <dbReference type="EMBL" id="KAI0041825.1"/>
    </source>
</evidence>
<reference evidence="1" key="1">
    <citation type="submission" date="2021-02" db="EMBL/GenBank/DDBJ databases">
        <authorList>
            <consortium name="DOE Joint Genome Institute"/>
            <person name="Ahrendt S."/>
            <person name="Looney B.P."/>
            <person name="Miyauchi S."/>
            <person name="Morin E."/>
            <person name="Drula E."/>
            <person name="Courty P.E."/>
            <person name="Chicoki N."/>
            <person name="Fauchery L."/>
            <person name="Kohler A."/>
            <person name="Kuo A."/>
            <person name="Labutti K."/>
            <person name="Pangilinan J."/>
            <person name="Lipzen A."/>
            <person name="Riley R."/>
            <person name="Andreopoulos W."/>
            <person name="He G."/>
            <person name="Johnson J."/>
            <person name="Barry K.W."/>
            <person name="Grigoriev I.V."/>
            <person name="Nagy L."/>
            <person name="Hibbett D."/>
            <person name="Henrissat B."/>
            <person name="Matheny P.B."/>
            <person name="Labbe J."/>
            <person name="Martin F."/>
        </authorList>
    </citation>
    <scope>NUCLEOTIDE SEQUENCE</scope>
    <source>
        <strain evidence="1">FP105234-sp</strain>
    </source>
</reference>
<name>A0ACB8RCX7_9AGAM</name>
<keyword evidence="2" id="KW-1185">Reference proteome</keyword>
<sequence>MTRHLCRRALLVLAVTLPSLASQYQVPLRPQSYARAPLPASNPTRSFWTDSSPDANPLGSAGSTGPLTPSADVCIIGAGFTGVSTAYHLAQAAKAPAGANTTALDVAVLEARDFCRNGGHLAPHSFGEFQSNVEKFGIYDAIRAVDIEEHVYRELSRIVEKENLADKVDFEPAGRTALLFTEKEVDSARENYEAAKAAGVNMSAVQWLDKDTVEKTYGASYPAVRMPASNVWPLKLVTQLYYLAANATPSLTLHLHTRTPVISITPLNSSAFPRWSLHTPRGAISCSYVVHATNAYASHLLPQLAGRAGIVPTRSQVVAMRADAPLSRSGFVANLGHEYWLPRPVRDRNAEARPLVILGGGREVLPGKEMGEADDSVLNDVVSGVLRTFLPRVFPGKFEVGREPEMEWTGIWGVTESGDPFVGPVVESFGSWNSPLWPGQYIAAGYSGHGMPRAFACADVVARMITAQIAGTPDEWEVPAWLPRHYLTAGRAKYDREEKGEGVHSEL</sequence>
<accession>A0ACB8RCX7</accession>
<evidence type="ECO:0000313" key="2">
    <source>
        <dbReference type="Proteomes" id="UP000814033"/>
    </source>
</evidence>
<dbReference type="Proteomes" id="UP000814033">
    <property type="component" value="Unassembled WGS sequence"/>
</dbReference>
<comment type="caution">
    <text evidence="1">The sequence shown here is derived from an EMBL/GenBank/DDBJ whole genome shotgun (WGS) entry which is preliminary data.</text>
</comment>
<protein>
    <submittedName>
        <fullName evidence="1">FAD dependent oxidoreductase</fullName>
    </submittedName>
</protein>
<dbReference type="EMBL" id="MU276099">
    <property type="protein sequence ID" value="KAI0041825.1"/>
    <property type="molecule type" value="Genomic_DNA"/>
</dbReference>
<organism evidence="1 2">
    <name type="scientific">Auriscalpium vulgare</name>
    <dbReference type="NCBI Taxonomy" id="40419"/>
    <lineage>
        <taxon>Eukaryota</taxon>
        <taxon>Fungi</taxon>
        <taxon>Dikarya</taxon>
        <taxon>Basidiomycota</taxon>
        <taxon>Agaricomycotina</taxon>
        <taxon>Agaricomycetes</taxon>
        <taxon>Russulales</taxon>
        <taxon>Auriscalpiaceae</taxon>
        <taxon>Auriscalpium</taxon>
    </lineage>
</organism>
<gene>
    <name evidence="1" type="ORF">FA95DRAFT_1584610</name>
</gene>
<reference evidence="1" key="2">
    <citation type="journal article" date="2022" name="New Phytol.">
        <title>Evolutionary transition to the ectomycorrhizal habit in the genomes of a hyperdiverse lineage of mushroom-forming fungi.</title>
        <authorList>
            <person name="Looney B."/>
            <person name="Miyauchi S."/>
            <person name="Morin E."/>
            <person name="Drula E."/>
            <person name="Courty P.E."/>
            <person name="Kohler A."/>
            <person name="Kuo A."/>
            <person name="LaButti K."/>
            <person name="Pangilinan J."/>
            <person name="Lipzen A."/>
            <person name="Riley R."/>
            <person name="Andreopoulos W."/>
            <person name="He G."/>
            <person name="Johnson J."/>
            <person name="Nolan M."/>
            <person name="Tritt A."/>
            <person name="Barry K.W."/>
            <person name="Grigoriev I.V."/>
            <person name="Nagy L.G."/>
            <person name="Hibbett D."/>
            <person name="Henrissat B."/>
            <person name="Matheny P.B."/>
            <person name="Labbe J."/>
            <person name="Martin F.M."/>
        </authorList>
    </citation>
    <scope>NUCLEOTIDE SEQUENCE</scope>
    <source>
        <strain evidence="1">FP105234-sp</strain>
    </source>
</reference>